<accession>A0A0F9MS02</accession>
<protein>
    <submittedName>
        <fullName evidence="1">Uncharacterized protein</fullName>
    </submittedName>
</protein>
<evidence type="ECO:0000313" key="1">
    <source>
        <dbReference type="EMBL" id="KKN02192.1"/>
    </source>
</evidence>
<comment type="caution">
    <text evidence="1">The sequence shown here is derived from an EMBL/GenBank/DDBJ whole genome shotgun (WGS) entry which is preliminary data.</text>
</comment>
<dbReference type="AlphaFoldDB" id="A0A0F9MS02"/>
<name>A0A0F9MS02_9ZZZZ</name>
<organism evidence="1">
    <name type="scientific">marine sediment metagenome</name>
    <dbReference type="NCBI Taxonomy" id="412755"/>
    <lineage>
        <taxon>unclassified sequences</taxon>
        <taxon>metagenomes</taxon>
        <taxon>ecological metagenomes</taxon>
    </lineage>
</organism>
<dbReference type="EMBL" id="LAZR01005174">
    <property type="protein sequence ID" value="KKN02192.1"/>
    <property type="molecule type" value="Genomic_DNA"/>
</dbReference>
<gene>
    <name evidence="1" type="ORF">LCGC14_1120150</name>
</gene>
<sequence>MYWHVSGFAEFCVPDREDALIKICIAASQVESFGKAQASGGNQSEDCLISRGSQSTVWGKESGGGEKIADLLLRVDVGRETPMRTAKDCGLRELGRRIDPHQISCEGTKHVQTARPRQGLGVFGLTQHPIQGDAGCQGTSMACRVNEAGKRGDLVSWNTQIKSQPAAFGQVILGQGKATAESLVKSTLA</sequence>
<reference evidence="1" key="1">
    <citation type="journal article" date="2015" name="Nature">
        <title>Complex archaea that bridge the gap between prokaryotes and eukaryotes.</title>
        <authorList>
            <person name="Spang A."/>
            <person name="Saw J.H."/>
            <person name="Jorgensen S.L."/>
            <person name="Zaremba-Niedzwiedzka K."/>
            <person name="Martijn J."/>
            <person name="Lind A.E."/>
            <person name="van Eijk R."/>
            <person name="Schleper C."/>
            <person name="Guy L."/>
            <person name="Ettema T.J."/>
        </authorList>
    </citation>
    <scope>NUCLEOTIDE SEQUENCE</scope>
</reference>
<proteinExistence type="predicted"/>